<sequence length="1276" mass="142588">MFDKFKNEERIPLIGTSRKSSISSVGKSEVPPIVTADGILSLATPLDYVLIAAGTLASFIHGAGFSILGIVLGGMTTVFLRAQNSEFVLGTTIRDPKGLPGISKEDFDEQVRMYCFYYLGLGFAIFATSYIQIVCWETFAERITHKLRQIYLKAILRQQISWFDVRQTGNLTARLTDDLERVREGLGDKLSLFIQMMSAFVAGFGVGFVYNWSMTLVMMIVAPFIVFSANWMSKIVATRTQVEQETYAVAGAIAEETFSSIRTVHALCGHKRELTRFEAALEKGRQTGLVKYFYMGIGVGFGQMCTYVSYALAFWYGSTLIINNPSLDRGQIFTVFFAVMSGSSALGTCLPHLNTISIARGAVRSVLQVINSRPTIDPYSLDGIVLNNMKGSIRLKNVHFFYPSRKTLPILKGVSLQVLAGQKIALVGGSGCGKSTIVNLLLRFYDPTRGKVTIDDIDVRDLNVHKLREQIGVVSQEPVLFDGTLSENIRMGYENATLDEIKEACRLANAADFIERLPDGYATRVGERGVQLSGGQKQRIAIARAIIKNPRILLLDEATSALDTEAESIVQEALEKAQKGRTTVIVAHRLSTIRNVDQIFVFKNGEIVEQGTHNELMQKHGVFYEMTQAQVLRQEKEEEEPENRATVDDFQEALNDKPMITVSIPRRVQIEPSCPSESDADSDILSPDAASSGRFDSLRLRKASTRSGISAVTSVRSMELEMEDLRAKPTPMSKVFYFNRDKWGYFVLGLTACIITGAITPIFAILYAQIIQVYSEPVDQMKGDVLFWCGAFVVIGLVHAASFFFSAICLGRCGESLTKKLRFEAFKNLLRQDVGFFDDIRHGTGKLCTRFATDAPNVRYVFTRLPGVLSSGVTIVGALIIGFVFGWQLALVLMVMVPLIIGSGYFEMQMQFGKKMRDTELLEEAGKVASQAVENIRTVHSLNRQEQFHFMYCEYLKEPYRENLCQAHTYGGVFAFSQSLLFFMYAVAFWIGAIFVDNHSMQPIDVYRVFFAFMFCGQVVGNISSFIPDVVKARLAASLLFYLIEHESEIDNLSEDGIRKKLSGHVMFRNVYFNYPTRRQIRVLRGMNLETVDGENIKNVNIRNLREQVCIVSQEPTLFDCTILENICYGLDDPKPTYEQVVNAAKMANIHNFVLGLPEGYETRVGEKGTQLSGGQKQRIAIARALIRDPPILLLDEATSALDTESEKIVQDALEVARQGRTCIVIAHRLSTIQDSDVIVMVQEGKATDRGTHEQLLVKNELYQRLCETQRLVESQ</sequence>
<evidence type="ECO:0000259" key="12">
    <source>
        <dbReference type="PROSITE" id="PS50929"/>
    </source>
</evidence>
<evidence type="ECO:0000256" key="1">
    <source>
        <dbReference type="ARBA" id="ARBA00004141"/>
    </source>
</evidence>
<feature type="transmembrane region" description="Helical" evidence="10">
    <location>
        <begin position="891"/>
        <end position="908"/>
    </location>
</feature>
<evidence type="ECO:0000256" key="10">
    <source>
        <dbReference type="SAM" id="Phobius"/>
    </source>
</evidence>
<dbReference type="EMBL" id="WIXE01015136">
    <property type="protein sequence ID" value="KAK5973716.1"/>
    <property type="molecule type" value="Genomic_DNA"/>
</dbReference>
<dbReference type="Pfam" id="PF00005">
    <property type="entry name" value="ABC_tran"/>
    <property type="match status" value="2"/>
</dbReference>
<evidence type="ECO:0000256" key="8">
    <source>
        <dbReference type="ARBA" id="ARBA00022989"/>
    </source>
</evidence>
<feature type="transmembrane region" description="Helical" evidence="10">
    <location>
        <begin position="216"/>
        <end position="233"/>
    </location>
</feature>
<dbReference type="GO" id="GO:0005743">
    <property type="term" value="C:mitochondrial inner membrane"/>
    <property type="evidence" value="ECO:0007669"/>
    <property type="project" value="TreeGrafter"/>
</dbReference>
<proteinExistence type="inferred from homology"/>
<organism evidence="13 14">
    <name type="scientific">Trichostrongylus colubriformis</name>
    <name type="common">Black scour worm</name>
    <dbReference type="NCBI Taxonomy" id="6319"/>
    <lineage>
        <taxon>Eukaryota</taxon>
        <taxon>Metazoa</taxon>
        <taxon>Ecdysozoa</taxon>
        <taxon>Nematoda</taxon>
        <taxon>Chromadorea</taxon>
        <taxon>Rhabditida</taxon>
        <taxon>Rhabditina</taxon>
        <taxon>Rhabditomorpha</taxon>
        <taxon>Strongyloidea</taxon>
        <taxon>Trichostrongylidae</taxon>
        <taxon>Trichostrongylus</taxon>
    </lineage>
</organism>
<dbReference type="SUPFAM" id="SSF90123">
    <property type="entry name" value="ABC transporter transmembrane region"/>
    <property type="match status" value="2"/>
</dbReference>
<feature type="domain" description="ABC transporter" evidence="11">
    <location>
        <begin position="1025"/>
        <end position="1269"/>
    </location>
</feature>
<dbReference type="FunFam" id="3.40.50.300:FF:000205">
    <property type="entry name" value="ABC transporter B family member 4"/>
    <property type="match status" value="1"/>
</dbReference>
<feature type="domain" description="ABC transmembrane type-1" evidence="12">
    <location>
        <begin position="747"/>
        <end position="1032"/>
    </location>
</feature>
<evidence type="ECO:0000256" key="2">
    <source>
        <dbReference type="ARBA" id="ARBA00007577"/>
    </source>
</evidence>
<keyword evidence="6" id="KW-0547">Nucleotide-binding</keyword>
<dbReference type="GO" id="GO:0015421">
    <property type="term" value="F:ABC-type oligopeptide transporter activity"/>
    <property type="evidence" value="ECO:0007669"/>
    <property type="project" value="TreeGrafter"/>
</dbReference>
<dbReference type="AlphaFoldDB" id="A0AAN8F5B9"/>
<keyword evidence="7" id="KW-0067">ATP-binding</keyword>
<comment type="subcellular location">
    <subcellularLocation>
        <location evidence="1">Membrane</location>
        <topology evidence="1">Multi-pass membrane protein</topology>
    </subcellularLocation>
</comment>
<evidence type="ECO:0000256" key="9">
    <source>
        <dbReference type="ARBA" id="ARBA00023136"/>
    </source>
</evidence>
<dbReference type="CDD" id="cd18577">
    <property type="entry name" value="ABC_6TM_Pgp_ABCB1_D1_like"/>
    <property type="match status" value="1"/>
</dbReference>
<dbReference type="FunFam" id="1.20.1560.10:FF:000009">
    <property type="entry name" value="ABC transporter B family member 1"/>
    <property type="match status" value="1"/>
</dbReference>
<dbReference type="CDD" id="cd03249">
    <property type="entry name" value="ABC_MTABC3_MDL1_MDL2"/>
    <property type="match status" value="1"/>
</dbReference>
<keyword evidence="5" id="KW-0677">Repeat</keyword>
<comment type="similarity">
    <text evidence="2">Belongs to the ABC transporter superfamily. ABCB family. Multidrug resistance exporter (TC 3.A.1.201) subfamily.</text>
</comment>
<dbReference type="Proteomes" id="UP001331761">
    <property type="component" value="Unassembled WGS sequence"/>
</dbReference>
<dbReference type="InterPro" id="IPR003439">
    <property type="entry name" value="ABC_transporter-like_ATP-bd"/>
</dbReference>
<feature type="transmembrane region" description="Helical" evidence="10">
    <location>
        <begin position="970"/>
        <end position="995"/>
    </location>
</feature>
<dbReference type="Gene3D" id="1.20.1560.10">
    <property type="entry name" value="ABC transporter type 1, transmembrane domain"/>
    <property type="match status" value="1"/>
</dbReference>
<dbReference type="PROSITE" id="PS50893">
    <property type="entry name" value="ABC_TRANSPORTER_2"/>
    <property type="match status" value="2"/>
</dbReference>
<feature type="transmembrane region" description="Helical" evidence="10">
    <location>
        <begin position="292"/>
        <end position="312"/>
    </location>
</feature>
<dbReference type="Pfam" id="PF00664">
    <property type="entry name" value="ABC_membrane"/>
    <property type="match status" value="2"/>
</dbReference>
<keyword evidence="4 10" id="KW-0812">Transmembrane</keyword>
<evidence type="ECO:0000256" key="3">
    <source>
        <dbReference type="ARBA" id="ARBA00022448"/>
    </source>
</evidence>
<dbReference type="InterPro" id="IPR036640">
    <property type="entry name" value="ABC1_TM_sf"/>
</dbReference>
<evidence type="ECO:0000259" key="11">
    <source>
        <dbReference type="PROSITE" id="PS50893"/>
    </source>
</evidence>
<dbReference type="PANTHER" id="PTHR43394:SF27">
    <property type="entry name" value="ATP-DEPENDENT TRANSLOCASE ABCB1-LIKE"/>
    <property type="match status" value="1"/>
</dbReference>
<feature type="transmembrane region" description="Helical" evidence="10">
    <location>
        <begin position="1007"/>
        <end position="1027"/>
    </location>
</feature>
<keyword evidence="3" id="KW-0813">Transport</keyword>
<evidence type="ECO:0000256" key="4">
    <source>
        <dbReference type="ARBA" id="ARBA00022692"/>
    </source>
</evidence>
<feature type="domain" description="ABC transmembrane type-1" evidence="12">
    <location>
        <begin position="52"/>
        <end position="356"/>
    </location>
</feature>
<dbReference type="InterPro" id="IPR039421">
    <property type="entry name" value="Type_1_exporter"/>
</dbReference>
<evidence type="ECO:0000256" key="7">
    <source>
        <dbReference type="ARBA" id="ARBA00022840"/>
    </source>
</evidence>
<dbReference type="SUPFAM" id="SSF52540">
    <property type="entry name" value="P-loop containing nucleoside triphosphate hydrolases"/>
    <property type="match status" value="2"/>
</dbReference>
<dbReference type="PROSITE" id="PS00211">
    <property type="entry name" value="ABC_TRANSPORTER_1"/>
    <property type="match status" value="2"/>
</dbReference>
<dbReference type="GO" id="GO:0090374">
    <property type="term" value="P:oligopeptide export from mitochondrion"/>
    <property type="evidence" value="ECO:0007669"/>
    <property type="project" value="TreeGrafter"/>
</dbReference>
<dbReference type="InterPro" id="IPR011527">
    <property type="entry name" value="ABC1_TM_dom"/>
</dbReference>
<dbReference type="SMART" id="SM00382">
    <property type="entry name" value="AAA"/>
    <property type="match status" value="2"/>
</dbReference>
<evidence type="ECO:0000313" key="13">
    <source>
        <dbReference type="EMBL" id="KAK5973716.1"/>
    </source>
</evidence>
<dbReference type="FunFam" id="1.20.1560.10:FF:000018">
    <property type="entry name" value="ATP-binding cassette subfamily B member 11"/>
    <property type="match status" value="1"/>
</dbReference>
<dbReference type="Gene3D" id="3.40.50.300">
    <property type="entry name" value="P-loop containing nucleotide triphosphate hydrolases"/>
    <property type="match status" value="2"/>
</dbReference>
<evidence type="ECO:0000256" key="5">
    <source>
        <dbReference type="ARBA" id="ARBA00022737"/>
    </source>
</evidence>
<evidence type="ECO:0000256" key="6">
    <source>
        <dbReference type="ARBA" id="ARBA00022741"/>
    </source>
</evidence>
<keyword evidence="9 10" id="KW-0472">Membrane</keyword>
<keyword evidence="8 10" id="KW-1133">Transmembrane helix</keyword>
<comment type="caution">
    <text evidence="13">The sequence shown here is derived from an EMBL/GenBank/DDBJ whole genome shotgun (WGS) entry which is preliminary data.</text>
</comment>
<dbReference type="FunFam" id="3.40.50.300:FF:000913">
    <property type="entry name" value="ABC multidrug transporter SitT"/>
    <property type="match status" value="1"/>
</dbReference>
<evidence type="ECO:0000313" key="14">
    <source>
        <dbReference type="Proteomes" id="UP001331761"/>
    </source>
</evidence>
<reference evidence="13 14" key="1">
    <citation type="submission" date="2019-10" db="EMBL/GenBank/DDBJ databases">
        <title>Assembly and Annotation for the nematode Trichostrongylus colubriformis.</title>
        <authorList>
            <person name="Martin J."/>
        </authorList>
    </citation>
    <scope>NUCLEOTIDE SEQUENCE [LARGE SCALE GENOMIC DNA]</scope>
    <source>
        <strain evidence="13">G859</strain>
        <tissue evidence="13">Whole worm</tissue>
    </source>
</reference>
<feature type="transmembrane region" description="Helical" evidence="10">
    <location>
        <begin position="48"/>
        <end position="72"/>
    </location>
</feature>
<name>A0AAN8F5B9_TRICO</name>
<dbReference type="PROSITE" id="PS50929">
    <property type="entry name" value="ABC_TM1F"/>
    <property type="match status" value="2"/>
</dbReference>
<gene>
    <name evidence="13" type="ORF">GCK32_005733</name>
</gene>
<feature type="transmembrane region" description="Helical" evidence="10">
    <location>
        <begin position="743"/>
        <end position="765"/>
    </location>
</feature>
<protein>
    <submittedName>
        <fullName evidence="13">Multidrug resistance protein 1</fullName>
    </submittedName>
</protein>
<dbReference type="CDD" id="cd18578">
    <property type="entry name" value="ABC_6TM_Pgp_ABCB1_D2_like"/>
    <property type="match status" value="1"/>
</dbReference>
<feature type="transmembrane region" description="Helical" evidence="10">
    <location>
        <begin position="785"/>
        <end position="810"/>
    </location>
</feature>
<dbReference type="GO" id="GO:0016887">
    <property type="term" value="F:ATP hydrolysis activity"/>
    <property type="evidence" value="ECO:0007669"/>
    <property type="project" value="InterPro"/>
</dbReference>
<dbReference type="GO" id="GO:0005524">
    <property type="term" value="F:ATP binding"/>
    <property type="evidence" value="ECO:0007669"/>
    <property type="project" value="UniProtKB-KW"/>
</dbReference>
<feature type="transmembrane region" description="Helical" evidence="10">
    <location>
        <begin position="116"/>
        <end position="139"/>
    </location>
</feature>
<dbReference type="InterPro" id="IPR017871">
    <property type="entry name" value="ABC_transporter-like_CS"/>
</dbReference>
<dbReference type="InterPro" id="IPR027417">
    <property type="entry name" value="P-loop_NTPase"/>
</dbReference>
<feature type="transmembrane region" description="Helical" evidence="10">
    <location>
        <begin position="332"/>
        <end position="350"/>
    </location>
</feature>
<dbReference type="InterPro" id="IPR003593">
    <property type="entry name" value="AAA+_ATPase"/>
</dbReference>
<feature type="transmembrane region" description="Helical" evidence="10">
    <location>
        <begin position="865"/>
        <end position="885"/>
    </location>
</feature>
<keyword evidence="14" id="KW-1185">Reference proteome</keyword>
<feature type="domain" description="ABC transporter" evidence="11">
    <location>
        <begin position="393"/>
        <end position="629"/>
    </location>
</feature>
<accession>A0AAN8F5B9</accession>
<dbReference type="PANTHER" id="PTHR43394">
    <property type="entry name" value="ATP-DEPENDENT PERMEASE MDL1, MITOCHONDRIAL"/>
    <property type="match status" value="1"/>
</dbReference>